<accession>A0ABQ8JQ88</accession>
<comment type="caution">
    <text evidence="2">The sequence shown here is derived from an EMBL/GenBank/DDBJ whole genome shotgun (WGS) entry which is preliminary data.</text>
</comment>
<gene>
    <name evidence="2" type="ORF">DERP_012760</name>
</gene>
<sequence>MDNIRNVLLKALSSKRLSHYPMTTTTTTSATTTIINENDHQNLSSSSNWNQIEMLIENDNNQNNPNNDNNNNFRRFFNFNSLFIFTLFPIAFIRAVFMCLFRYDHHIVTTITGSVFHLLHINRLHPEMVALHFGAEQCLYLLWIFSRLKYYHFFRLLIAYCHQIYDPFLNIVDNKKQRLQLYLDYCHQQQSRQQQQQKPSLESNSNFAHCLGLNSRSIDRISQQIRQQFRMQTFVLISVPIILFLMSTMFLFSIDPYQNNFWLFNYSYLWYSFYNFNLAFFTSRTNQQFLKRFRKSRQSRKSMIVIIPFRRHFYHQSRLFTEIRLINNFWSKYLSFTFLMYISLFCNAFYVTIMTKTMLSLKIFFFTFSIQSIFVVSILTMNAAKLFKQNYFSHKQYYSLFARHFRRIDLSTKFKIMQTLDLINSQIVGFSLINDHVIKNDTILAVLFQTITLFFLVTRMV</sequence>
<protein>
    <recommendedName>
        <fullName evidence="4">Gustatory receptor</fullName>
    </recommendedName>
</protein>
<feature type="transmembrane region" description="Helical" evidence="1">
    <location>
        <begin position="333"/>
        <end position="351"/>
    </location>
</feature>
<dbReference type="EMBL" id="NJHN03000026">
    <property type="protein sequence ID" value="KAH9424776.1"/>
    <property type="molecule type" value="Genomic_DNA"/>
</dbReference>
<keyword evidence="1" id="KW-0472">Membrane</keyword>
<proteinExistence type="predicted"/>
<feature type="transmembrane region" description="Helical" evidence="1">
    <location>
        <begin position="442"/>
        <end position="460"/>
    </location>
</feature>
<dbReference type="Proteomes" id="UP000887458">
    <property type="component" value="Unassembled WGS sequence"/>
</dbReference>
<feature type="transmembrane region" description="Helical" evidence="1">
    <location>
        <begin position="266"/>
        <end position="285"/>
    </location>
</feature>
<keyword evidence="3" id="KW-1185">Reference proteome</keyword>
<feature type="transmembrane region" description="Helical" evidence="1">
    <location>
        <begin position="128"/>
        <end position="145"/>
    </location>
</feature>
<evidence type="ECO:0000313" key="2">
    <source>
        <dbReference type="EMBL" id="KAH9424776.1"/>
    </source>
</evidence>
<feature type="transmembrane region" description="Helical" evidence="1">
    <location>
        <begin position="363"/>
        <end position="384"/>
    </location>
</feature>
<name>A0ABQ8JQ88_DERPT</name>
<evidence type="ECO:0000313" key="3">
    <source>
        <dbReference type="Proteomes" id="UP000887458"/>
    </source>
</evidence>
<feature type="transmembrane region" description="Helical" evidence="1">
    <location>
        <begin position="234"/>
        <end position="254"/>
    </location>
</feature>
<reference evidence="2 3" key="1">
    <citation type="journal article" date="2018" name="J. Allergy Clin. Immunol.">
        <title>High-quality assembly of Dermatophagoides pteronyssinus genome and transcriptome reveals a wide range of novel allergens.</title>
        <authorList>
            <person name="Liu X.Y."/>
            <person name="Yang K.Y."/>
            <person name="Wang M.Q."/>
            <person name="Kwok J.S."/>
            <person name="Zeng X."/>
            <person name="Yang Z."/>
            <person name="Xiao X.J."/>
            <person name="Lau C.P."/>
            <person name="Li Y."/>
            <person name="Huang Z.M."/>
            <person name="Ba J.G."/>
            <person name="Yim A.K."/>
            <person name="Ouyang C.Y."/>
            <person name="Ngai S.M."/>
            <person name="Chan T.F."/>
            <person name="Leung E.L."/>
            <person name="Liu L."/>
            <person name="Liu Z.G."/>
            <person name="Tsui S.K."/>
        </authorList>
    </citation>
    <scope>NUCLEOTIDE SEQUENCE [LARGE SCALE GENOMIC DNA]</scope>
    <source>
        <strain evidence="2">Derp</strain>
    </source>
</reference>
<keyword evidence="1" id="KW-1133">Transmembrane helix</keyword>
<organism evidence="2 3">
    <name type="scientific">Dermatophagoides pteronyssinus</name>
    <name type="common">European house dust mite</name>
    <dbReference type="NCBI Taxonomy" id="6956"/>
    <lineage>
        <taxon>Eukaryota</taxon>
        <taxon>Metazoa</taxon>
        <taxon>Ecdysozoa</taxon>
        <taxon>Arthropoda</taxon>
        <taxon>Chelicerata</taxon>
        <taxon>Arachnida</taxon>
        <taxon>Acari</taxon>
        <taxon>Acariformes</taxon>
        <taxon>Sarcoptiformes</taxon>
        <taxon>Astigmata</taxon>
        <taxon>Psoroptidia</taxon>
        <taxon>Analgoidea</taxon>
        <taxon>Pyroglyphidae</taxon>
        <taxon>Dermatophagoidinae</taxon>
        <taxon>Dermatophagoides</taxon>
    </lineage>
</organism>
<evidence type="ECO:0008006" key="4">
    <source>
        <dbReference type="Google" id="ProtNLM"/>
    </source>
</evidence>
<reference evidence="2 3" key="2">
    <citation type="journal article" date="2022" name="Mol. Biol. Evol.">
        <title>Comparative Genomics Reveals Insights into the Divergent Evolution of Astigmatic Mites and Household Pest Adaptations.</title>
        <authorList>
            <person name="Xiong Q."/>
            <person name="Wan A.T."/>
            <person name="Liu X."/>
            <person name="Fung C.S."/>
            <person name="Xiao X."/>
            <person name="Malainual N."/>
            <person name="Hou J."/>
            <person name="Wang L."/>
            <person name="Wang M."/>
            <person name="Yang K.Y."/>
            <person name="Cui Y."/>
            <person name="Leung E.L."/>
            <person name="Nong W."/>
            <person name="Shin S.K."/>
            <person name="Au S.W."/>
            <person name="Jeong K.Y."/>
            <person name="Chew F.T."/>
            <person name="Hui J.H."/>
            <person name="Leung T.F."/>
            <person name="Tungtrongchitr A."/>
            <person name="Zhong N."/>
            <person name="Liu Z."/>
            <person name="Tsui S.K."/>
        </authorList>
    </citation>
    <scope>NUCLEOTIDE SEQUENCE [LARGE SCALE GENOMIC DNA]</scope>
    <source>
        <strain evidence="2">Derp</strain>
    </source>
</reference>
<evidence type="ECO:0000256" key="1">
    <source>
        <dbReference type="SAM" id="Phobius"/>
    </source>
</evidence>
<keyword evidence="1" id="KW-0812">Transmembrane</keyword>
<feature type="transmembrane region" description="Helical" evidence="1">
    <location>
        <begin position="82"/>
        <end position="103"/>
    </location>
</feature>